<evidence type="ECO:0000256" key="1">
    <source>
        <dbReference type="ARBA" id="ARBA00022491"/>
    </source>
</evidence>
<dbReference type="CDD" id="cd06124">
    <property type="entry name" value="cupin_NimR-like_N"/>
    <property type="match status" value="1"/>
</dbReference>
<dbReference type="InterPro" id="IPR018062">
    <property type="entry name" value="HTH_AraC-typ_CS"/>
</dbReference>
<dbReference type="InterPro" id="IPR003313">
    <property type="entry name" value="AraC-bd"/>
</dbReference>
<keyword evidence="1" id="KW-0678">Repressor</keyword>
<organism evidence="7 8">
    <name type="scientific">Pandoraea iniqua</name>
    <dbReference type="NCBI Taxonomy" id="2508288"/>
    <lineage>
        <taxon>Bacteria</taxon>
        <taxon>Pseudomonadati</taxon>
        <taxon>Pseudomonadota</taxon>
        <taxon>Betaproteobacteria</taxon>
        <taxon>Burkholderiales</taxon>
        <taxon>Burkholderiaceae</taxon>
        <taxon>Pandoraea</taxon>
    </lineage>
</organism>
<keyword evidence="2" id="KW-0805">Transcription regulation</keyword>
<dbReference type="RefSeq" id="WP_174995947.1">
    <property type="nucleotide sequence ID" value="NZ_CABPSI010000001.1"/>
</dbReference>
<keyword evidence="5" id="KW-0804">Transcription</keyword>
<dbReference type="InterPro" id="IPR018060">
    <property type="entry name" value="HTH_AraC"/>
</dbReference>
<gene>
    <name evidence="7" type="primary">nimR_1</name>
    <name evidence="7" type="ORF">PIN31115_00617</name>
</gene>
<dbReference type="Pfam" id="PF12833">
    <property type="entry name" value="HTH_18"/>
    <property type="match status" value="1"/>
</dbReference>
<dbReference type="PANTHER" id="PTHR11019:SF159">
    <property type="entry name" value="TRANSCRIPTIONAL REGULATOR-RELATED"/>
    <property type="match status" value="1"/>
</dbReference>
<evidence type="ECO:0000256" key="3">
    <source>
        <dbReference type="ARBA" id="ARBA00023125"/>
    </source>
</evidence>
<evidence type="ECO:0000256" key="5">
    <source>
        <dbReference type="ARBA" id="ARBA00023163"/>
    </source>
</evidence>
<proteinExistence type="predicted"/>
<evidence type="ECO:0000256" key="4">
    <source>
        <dbReference type="ARBA" id="ARBA00023159"/>
    </source>
</evidence>
<dbReference type="Pfam" id="PF02311">
    <property type="entry name" value="AraC_binding"/>
    <property type="match status" value="1"/>
</dbReference>
<dbReference type="AlphaFoldDB" id="A0A5E4S6Z9"/>
<keyword evidence="4" id="KW-0010">Activator</keyword>
<dbReference type="Gene3D" id="2.60.120.10">
    <property type="entry name" value="Jelly Rolls"/>
    <property type="match status" value="1"/>
</dbReference>
<keyword evidence="8" id="KW-1185">Reference proteome</keyword>
<dbReference type="GO" id="GO:0043565">
    <property type="term" value="F:sequence-specific DNA binding"/>
    <property type="evidence" value="ECO:0007669"/>
    <property type="project" value="InterPro"/>
</dbReference>
<name>A0A5E4S6Z9_9BURK</name>
<dbReference type="InterPro" id="IPR020449">
    <property type="entry name" value="Tscrpt_reg_AraC-type_HTH"/>
</dbReference>
<dbReference type="Gene3D" id="1.10.10.60">
    <property type="entry name" value="Homeodomain-like"/>
    <property type="match status" value="1"/>
</dbReference>
<feature type="domain" description="HTH araC/xylS-type" evidence="6">
    <location>
        <begin position="163"/>
        <end position="260"/>
    </location>
</feature>
<dbReference type="PROSITE" id="PS01124">
    <property type="entry name" value="HTH_ARAC_FAMILY_2"/>
    <property type="match status" value="1"/>
</dbReference>
<evidence type="ECO:0000313" key="8">
    <source>
        <dbReference type="Proteomes" id="UP000333828"/>
    </source>
</evidence>
<dbReference type="PRINTS" id="PR00032">
    <property type="entry name" value="HTHARAC"/>
</dbReference>
<dbReference type="SUPFAM" id="SSF46689">
    <property type="entry name" value="Homeodomain-like"/>
    <property type="match status" value="1"/>
</dbReference>
<dbReference type="Proteomes" id="UP000333828">
    <property type="component" value="Unassembled WGS sequence"/>
</dbReference>
<keyword evidence="3" id="KW-0238">DNA-binding</keyword>
<dbReference type="InterPro" id="IPR009057">
    <property type="entry name" value="Homeodomain-like_sf"/>
</dbReference>
<evidence type="ECO:0000259" key="6">
    <source>
        <dbReference type="PROSITE" id="PS01124"/>
    </source>
</evidence>
<dbReference type="EMBL" id="CABPSI010000001">
    <property type="protein sequence ID" value="VVD71350.1"/>
    <property type="molecule type" value="Genomic_DNA"/>
</dbReference>
<sequence>MQKSTHSVDYQDLPRPVAVMVSDFSDSTLLDADPPHSHPRAQLLFAVEGVYTIETATGTWLVPPHRAAWIPAGVTHNCNGRGQAILACSLYIDPAVSAELPNACCIIEVSTLLRSLISEAIDIPSLYDPEGRDGRVMSLIVDEICRAPTVPLHLPMPHDPRLLRICRMLLAEPGNDGDLDDWARVGNVGRRTLTRLFRSETGITFSHWRQQLRLMVALSRLAAGDAVTTIALDLGYESPSAFTSMFRTAMGRTPKEYLGGLAQAPVARHGAD</sequence>
<accession>A0A5E4S6Z9</accession>
<dbReference type="FunFam" id="1.10.10.60:FF:000132">
    <property type="entry name" value="AraC family transcriptional regulator"/>
    <property type="match status" value="1"/>
</dbReference>
<dbReference type="SUPFAM" id="SSF51182">
    <property type="entry name" value="RmlC-like cupins"/>
    <property type="match status" value="1"/>
</dbReference>
<reference evidence="7 8" key="1">
    <citation type="submission" date="2019-08" db="EMBL/GenBank/DDBJ databases">
        <authorList>
            <person name="Peeters C."/>
        </authorList>
    </citation>
    <scope>NUCLEOTIDE SEQUENCE [LARGE SCALE GENOMIC DNA]</scope>
    <source>
        <strain evidence="7 8">LMG 31115</strain>
    </source>
</reference>
<dbReference type="SMART" id="SM00342">
    <property type="entry name" value="HTH_ARAC"/>
    <property type="match status" value="1"/>
</dbReference>
<dbReference type="InterPro" id="IPR011051">
    <property type="entry name" value="RmlC_Cupin_sf"/>
</dbReference>
<dbReference type="PROSITE" id="PS00041">
    <property type="entry name" value="HTH_ARAC_FAMILY_1"/>
    <property type="match status" value="1"/>
</dbReference>
<dbReference type="InterPro" id="IPR014710">
    <property type="entry name" value="RmlC-like_jellyroll"/>
</dbReference>
<evidence type="ECO:0000313" key="7">
    <source>
        <dbReference type="EMBL" id="VVD71350.1"/>
    </source>
</evidence>
<evidence type="ECO:0000256" key="2">
    <source>
        <dbReference type="ARBA" id="ARBA00023015"/>
    </source>
</evidence>
<protein>
    <submittedName>
        <fullName evidence="7">HTH-type transcriptional regulator NimR</fullName>
    </submittedName>
</protein>
<dbReference type="PANTHER" id="PTHR11019">
    <property type="entry name" value="HTH-TYPE TRANSCRIPTIONAL REGULATOR NIMR"/>
    <property type="match status" value="1"/>
</dbReference>
<dbReference type="GO" id="GO:0003700">
    <property type="term" value="F:DNA-binding transcription factor activity"/>
    <property type="evidence" value="ECO:0007669"/>
    <property type="project" value="InterPro"/>
</dbReference>